<evidence type="ECO:0000256" key="2">
    <source>
        <dbReference type="ARBA" id="ARBA00023125"/>
    </source>
</evidence>
<evidence type="ECO:0000256" key="3">
    <source>
        <dbReference type="ARBA" id="ARBA00023163"/>
    </source>
</evidence>
<accession>A0A1G9WXJ6</accession>
<dbReference type="Gene3D" id="1.10.260.40">
    <property type="entry name" value="lambda repressor-like DNA-binding domains"/>
    <property type="match status" value="1"/>
</dbReference>
<dbReference type="PANTHER" id="PTHR30146:SF109">
    <property type="entry name" value="HTH-TYPE TRANSCRIPTIONAL REGULATOR GALS"/>
    <property type="match status" value="1"/>
</dbReference>
<dbReference type="InterPro" id="IPR010982">
    <property type="entry name" value="Lambda_DNA-bd_dom_sf"/>
</dbReference>
<evidence type="ECO:0000313" key="6">
    <source>
        <dbReference type="Proteomes" id="UP000199671"/>
    </source>
</evidence>
<dbReference type="SUPFAM" id="SSF53822">
    <property type="entry name" value="Periplasmic binding protein-like I"/>
    <property type="match status" value="1"/>
</dbReference>
<keyword evidence="3" id="KW-0804">Transcription</keyword>
<dbReference type="Gene3D" id="3.40.50.2300">
    <property type="match status" value="2"/>
</dbReference>
<evidence type="ECO:0000259" key="4">
    <source>
        <dbReference type="PROSITE" id="PS50932"/>
    </source>
</evidence>
<dbReference type="CDD" id="cd06267">
    <property type="entry name" value="PBP1_LacI_sugar_binding-like"/>
    <property type="match status" value="1"/>
</dbReference>
<dbReference type="Proteomes" id="UP000199671">
    <property type="component" value="Unassembled WGS sequence"/>
</dbReference>
<keyword evidence="2" id="KW-0238">DNA-binding</keyword>
<name>A0A1G9WXJ6_9ACTO</name>
<dbReference type="SUPFAM" id="SSF47413">
    <property type="entry name" value="lambda repressor-like DNA-binding domains"/>
    <property type="match status" value="1"/>
</dbReference>
<dbReference type="CDD" id="cd01392">
    <property type="entry name" value="HTH_LacI"/>
    <property type="match status" value="1"/>
</dbReference>
<dbReference type="PANTHER" id="PTHR30146">
    <property type="entry name" value="LACI-RELATED TRANSCRIPTIONAL REPRESSOR"/>
    <property type="match status" value="1"/>
</dbReference>
<reference evidence="5 6" key="1">
    <citation type="submission" date="2016-10" db="EMBL/GenBank/DDBJ databases">
        <authorList>
            <person name="de Groot N.N."/>
        </authorList>
    </citation>
    <scope>NUCLEOTIDE SEQUENCE [LARGE SCALE GENOMIC DNA]</scope>
    <source>
        <strain evidence="5 6">KPR-7B</strain>
    </source>
</reference>
<dbReference type="InterPro" id="IPR000843">
    <property type="entry name" value="HTH_LacI"/>
</dbReference>
<evidence type="ECO:0000256" key="1">
    <source>
        <dbReference type="ARBA" id="ARBA00023015"/>
    </source>
</evidence>
<dbReference type="SMART" id="SM00354">
    <property type="entry name" value="HTH_LACI"/>
    <property type="match status" value="1"/>
</dbReference>
<keyword evidence="1" id="KW-0805">Transcription regulation</keyword>
<protein>
    <submittedName>
        <fullName evidence="5">Transcriptional regulator, LacI family</fullName>
    </submittedName>
</protein>
<dbReference type="GO" id="GO:0000976">
    <property type="term" value="F:transcription cis-regulatory region binding"/>
    <property type="evidence" value="ECO:0007669"/>
    <property type="project" value="TreeGrafter"/>
</dbReference>
<feature type="domain" description="HTH lacI-type" evidence="4">
    <location>
        <begin position="1"/>
        <end position="53"/>
    </location>
</feature>
<dbReference type="InterPro" id="IPR001761">
    <property type="entry name" value="Peripla_BP/Lac1_sug-bd_dom"/>
</dbReference>
<dbReference type="Pfam" id="PF00356">
    <property type="entry name" value="LacI"/>
    <property type="match status" value="1"/>
</dbReference>
<dbReference type="EMBL" id="FNHU01000008">
    <property type="protein sequence ID" value="SDM89222.1"/>
    <property type="molecule type" value="Genomic_DNA"/>
</dbReference>
<gene>
    <name evidence="5" type="ORF">SAMN04487766_10888</name>
</gene>
<evidence type="ECO:0000313" key="5">
    <source>
        <dbReference type="EMBL" id="SDM89222.1"/>
    </source>
</evidence>
<dbReference type="InterPro" id="IPR028082">
    <property type="entry name" value="Peripla_BP_I"/>
</dbReference>
<proteinExistence type="predicted"/>
<dbReference type="Pfam" id="PF00532">
    <property type="entry name" value="Peripla_BP_1"/>
    <property type="match status" value="1"/>
</dbReference>
<organism evidence="5 6">
    <name type="scientific">Actinomyces ruminicola</name>
    <dbReference type="NCBI Taxonomy" id="332524"/>
    <lineage>
        <taxon>Bacteria</taxon>
        <taxon>Bacillati</taxon>
        <taxon>Actinomycetota</taxon>
        <taxon>Actinomycetes</taxon>
        <taxon>Actinomycetales</taxon>
        <taxon>Actinomycetaceae</taxon>
        <taxon>Actinomyces</taxon>
    </lineage>
</organism>
<dbReference type="GO" id="GO:0003700">
    <property type="term" value="F:DNA-binding transcription factor activity"/>
    <property type="evidence" value="ECO:0007669"/>
    <property type="project" value="TreeGrafter"/>
</dbReference>
<dbReference type="AlphaFoldDB" id="A0A1G9WXJ6"/>
<dbReference type="PROSITE" id="PS50932">
    <property type="entry name" value="HTH_LACI_2"/>
    <property type="match status" value="1"/>
</dbReference>
<sequence>MVDVARESGTSLKTVSRVVNGVPTVNDDMRRRVLEAIDRLGYRHNLAAAGLRSKSASRVIGLVNCDLTDPFFATLGATVDEEARRRGYQVIMSAAKEDPELGRTVALELCRRQVMGLLVVPVGDDLSYLREEMDSGTAVVCVDRPAGGIGADSVVVDNRGVARRLAEALIERGHTRIAVFSGRDDIYTHRERRAGMREALAAHGLDDPALHVAELYTPESSRAALERIMAQPDPPTAVICTNNRLGYGVIDWVNVNGASVDVGVFDRMERDSLTGVRPVRAMQNPGRLGEIAIERLFARIEGLDEEPQTICVPVEISD</sequence>